<dbReference type="AlphaFoldDB" id="A0A0X1KWG9"/>
<dbReference type="EMBL" id="DS990136">
    <property type="protein sequence ID" value="EET22695.1"/>
    <property type="molecule type" value="Genomic_DNA"/>
</dbReference>
<dbReference type="RefSeq" id="WP_001112191.1">
    <property type="nucleotide sequence ID" value="NZ_CP060094.1"/>
</dbReference>
<dbReference type="InterPro" id="IPR003491">
    <property type="entry name" value="REP-like_C"/>
</dbReference>
<evidence type="ECO:0000259" key="1">
    <source>
        <dbReference type="Pfam" id="PF02486"/>
    </source>
</evidence>
<dbReference type="HOGENOM" id="CLU_061393_0_0_6"/>
<dbReference type="Pfam" id="PF02486">
    <property type="entry name" value="Rep_trans"/>
    <property type="match status" value="1"/>
</dbReference>
<reference evidence="2" key="1">
    <citation type="submission" date="2005-09" db="EMBL/GenBank/DDBJ databases">
        <title>Annotation of Vibrio cholerae MO10.</title>
        <authorList>
            <person name="Colwell R."/>
            <person name="Grim C.J."/>
            <person name="Young S."/>
            <person name="Jaffe D."/>
            <person name="Gnerre S."/>
            <person name="Berlin A."/>
            <person name="Heiman D."/>
            <person name="Hepburn T."/>
            <person name="Shea T."/>
            <person name="Sykes S."/>
            <person name="Yandava C."/>
            <person name="Alvarado L."/>
            <person name="Kodira C."/>
            <person name="Borodovsky M."/>
            <person name="Heidelberg J."/>
            <person name="Lander E."/>
            <person name="Galagan J."/>
            <person name="Nusbaum C."/>
            <person name="Birren B."/>
        </authorList>
    </citation>
    <scope>NUCLEOTIDE SEQUENCE [LARGE SCALE GENOMIC DNA]</scope>
    <source>
        <strain evidence="2">MO10</strain>
    </source>
</reference>
<reference evidence="2" key="2">
    <citation type="submission" date="2008-07" db="EMBL/GenBank/DDBJ databases">
        <authorList>
            <consortium name="Broad Institute Genome Sequencing Platform"/>
            <person name="Colwell R."/>
            <person name="Grim C.J."/>
            <person name="Young S."/>
            <person name="Jaffe D."/>
            <person name="Gnerre S."/>
            <person name="Berlin A."/>
            <person name="Heiman D."/>
            <person name="Hepburn T."/>
            <person name="Shea T."/>
            <person name="Sykes S."/>
            <person name="Alvarado L."/>
            <person name="Kodira C."/>
            <person name="Heidelberg J."/>
            <person name="Lander E."/>
            <person name="Galagan J."/>
            <person name="Nusbaum C."/>
            <person name="Birren B."/>
        </authorList>
    </citation>
    <scope>NUCLEOTIDE SEQUENCE [LARGE SCALE GENOMIC DNA]</scope>
    <source>
        <strain evidence="2">MO10</strain>
    </source>
</reference>
<sequence>MPCKHPHHDTVRPVKVDHLAFTFAYADLRHLDKSNDQDFINLQMPVYHEPKTKTKEQGAVCSTLEQIEHHMEAHKNKVSKMLFHRFDLFMSKIMGFRLSPMRGRGLHGYNDSMVILDMTGQVECGLVGIGGNNDTVFVQINGTGCTKLFDRIDSKKLHWWLAQVLGVTRLVRLDLAVDDYTGNFDAKYAEKCFYEGAFRTSTRGQGPSLVDHRRVTEKRVYLEEATIVGSRSSAVYWRIYNKKLEQKITDPDLIWYRNEVELKKCDIELLADPAASFAGICPFAASIECTPPVKFSRNKKAQGLEFMARIAWVRRQCGVALAEVIAMTQGDLGEAFGMLIPHKHRRPDFELLGVPDSYTQLKNTILELR</sequence>
<organism evidence="2">
    <name type="scientific">Vibrio cholerae (strain MO10)</name>
    <dbReference type="NCBI Taxonomy" id="345072"/>
    <lineage>
        <taxon>Bacteria</taxon>
        <taxon>Pseudomonadati</taxon>
        <taxon>Pseudomonadota</taxon>
        <taxon>Gammaproteobacteria</taxon>
        <taxon>Vibrionales</taxon>
        <taxon>Vibrionaceae</taxon>
        <taxon>Vibrio</taxon>
    </lineage>
</organism>
<dbReference type="Proteomes" id="UP000004687">
    <property type="component" value="Unassembled WGS sequence"/>
</dbReference>
<evidence type="ECO:0000313" key="2">
    <source>
        <dbReference type="EMBL" id="EET22695.1"/>
    </source>
</evidence>
<proteinExistence type="predicted"/>
<protein>
    <recommendedName>
        <fullName evidence="1">Replication initiation protein-like C-terminal domain-containing protein</fullName>
    </recommendedName>
</protein>
<accession>A0A0X1KWG9</accession>
<feature type="domain" description="Replication initiation protein-like C-terminal" evidence="1">
    <location>
        <begin position="170"/>
        <end position="288"/>
    </location>
</feature>
<gene>
    <name evidence="2" type="ORF">VchoM_00722</name>
</gene>
<name>A0A0X1KWG9_VIBCO</name>